<dbReference type="EMBL" id="UINC01192690">
    <property type="protein sequence ID" value="SVE07955.1"/>
    <property type="molecule type" value="Genomic_DNA"/>
</dbReference>
<organism evidence="1">
    <name type="scientific">marine metagenome</name>
    <dbReference type="NCBI Taxonomy" id="408172"/>
    <lineage>
        <taxon>unclassified sequences</taxon>
        <taxon>metagenomes</taxon>
        <taxon>ecological metagenomes</taxon>
    </lineage>
</organism>
<feature type="non-terminal residue" evidence="1">
    <location>
        <position position="1"/>
    </location>
</feature>
<proteinExistence type="predicted"/>
<protein>
    <submittedName>
        <fullName evidence="1">Uncharacterized protein</fullName>
    </submittedName>
</protein>
<evidence type="ECO:0000313" key="1">
    <source>
        <dbReference type="EMBL" id="SVE07955.1"/>
    </source>
</evidence>
<feature type="non-terminal residue" evidence="1">
    <location>
        <position position="251"/>
    </location>
</feature>
<reference evidence="1" key="1">
    <citation type="submission" date="2018-05" db="EMBL/GenBank/DDBJ databases">
        <authorList>
            <person name="Lanie J.A."/>
            <person name="Ng W.-L."/>
            <person name="Kazmierczak K.M."/>
            <person name="Andrzejewski T.M."/>
            <person name="Davidsen T.M."/>
            <person name="Wayne K.J."/>
            <person name="Tettelin H."/>
            <person name="Glass J.I."/>
            <person name="Rusch D."/>
            <person name="Podicherti R."/>
            <person name="Tsui H.-C.T."/>
            <person name="Winkler M.E."/>
        </authorList>
    </citation>
    <scope>NUCLEOTIDE SEQUENCE</scope>
</reference>
<dbReference type="AlphaFoldDB" id="A0A383AL76"/>
<sequence>ESFQPYQVIHPLLYDNSYQVDLDSIVELTAPDLIADTVSLWISDINITDEGSLEIQVSVQTHISIKGLQFKLYHTPYTWVDTIMQTYQTSISSTGDDKLFEDITLFPRYEYLQTELDSTLKIEYANDLFATLDFDSLNIFLDKEENTFSYPYSNLIMYIDTAQSHIHNDGMWLFLGYTDADSIYTYISSDADSILFPMGQILAGFQNGNYGIYNGLKLMTNSSLFNYSTLSILFNPEQSDKNPRLDIMYTQ</sequence>
<gene>
    <name evidence="1" type="ORF">METZ01_LOCUS460809</name>
</gene>
<name>A0A383AL76_9ZZZZ</name>
<accession>A0A383AL76</accession>